<evidence type="ECO:0000313" key="1">
    <source>
        <dbReference type="EMBL" id="KAL2739563.1"/>
    </source>
</evidence>
<dbReference type="EMBL" id="JAYRBN010000061">
    <property type="protein sequence ID" value="KAL2739563.1"/>
    <property type="molecule type" value="Genomic_DNA"/>
</dbReference>
<dbReference type="Proteomes" id="UP001607303">
    <property type="component" value="Unassembled WGS sequence"/>
</dbReference>
<name>A0ABD2C5A0_VESMC</name>
<comment type="caution">
    <text evidence="1">The sequence shown here is derived from an EMBL/GenBank/DDBJ whole genome shotgun (WGS) entry which is preliminary data.</text>
</comment>
<accession>A0ABD2C5A0</accession>
<keyword evidence="2" id="KW-1185">Reference proteome</keyword>
<protein>
    <submittedName>
        <fullName evidence="1">Uncharacterized protein</fullName>
    </submittedName>
</protein>
<organism evidence="1 2">
    <name type="scientific">Vespula maculifrons</name>
    <name type="common">Eastern yellow jacket</name>
    <name type="synonym">Wasp</name>
    <dbReference type="NCBI Taxonomy" id="7453"/>
    <lineage>
        <taxon>Eukaryota</taxon>
        <taxon>Metazoa</taxon>
        <taxon>Ecdysozoa</taxon>
        <taxon>Arthropoda</taxon>
        <taxon>Hexapoda</taxon>
        <taxon>Insecta</taxon>
        <taxon>Pterygota</taxon>
        <taxon>Neoptera</taxon>
        <taxon>Endopterygota</taxon>
        <taxon>Hymenoptera</taxon>
        <taxon>Apocrita</taxon>
        <taxon>Aculeata</taxon>
        <taxon>Vespoidea</taxon>
        <taxon>Vespidae</taxon>
        <taxon>Vespinae</taxon>
        <taxon>Vespula</taxon>
    </lineage>
</organism>
<gene>
    <name evidence="1" type="ORF">V1477_010952</name>
</gene>
<evidence type="ECO:0000313" key="2">
    <source>
        <dbReference type="Proteomes" id="UP001607303"/>
    </source>
</evidence>
<proteinExistence type="predicted"/>
<reference evidence="1 2" key="1">
    <citation type="journal article" date="2024" name="Ann. Entomol. Soc. Am.">
        <title>Genomic analyses of the southern and eastern yellowjacket wasps (Hymenoptera: Vespidae) reveal evolutionary signatures of social life.</title>
        <authorList>
            <person name="Catto M.A."/>
            <person name="Caine P.B."/>
            <person name="Orr S.E."/>
            <person name="Hunt B.G."/>
            <person name="Goodisman M.A.D."/>
        </authorList>
    </citation>
    <scope>NUCLEOTIDE SEQUENCE [LARGE SCALE GENOMIC DNA]</scope>
    <source>
        <strain evidence="1">232</strain>
        <tissue evidence="1">Head and thorax</tissue>
    </source>
</reference>
<dbReference type="AlphaFoldDB" id="A0ABD2C5A0"/>
<sequence>MKVYITRCDPSSYLLNKMDDDVESVNAKCPLHRFSFFDLLEERTAREWSSSDEDTFKNDNLSFRYFIGWNYLGKYVGEFLQFKK</sequence>